<dbReference type="Proteomes" id="UP000287651">
    <property type="component" value="Unassembled WGS sequence"/>
</dbReference>
<reference evidence="1 2" key="1">
    <citation type="journal article" date="2014" name="Agronomy (Basel)">
        <title>A Draft Genome Sequence for Ensete ventricosum, the Drought-Tolerant Tree Against Hunger.</title>
        <authorList>
            <person name="Harrison J."/>
            <person name="Moore K.A."/>
            <person name="Paszkiewicz K."/>
            <person name="Jones T."/>
            <person name="Grant M."/>
            <person name="Ambacheew D."/>
            <person name="Muzemil S."/>
            <person name="Studholme D.J."/>
        </authorList>
    </citation>
    <scope>NUCLEOTIDE SEQUENCE [LARGE SCALE GENOMIC DNA]</scope>
</reference>
<dbReference type="EMBL" id="AMZH03013133">
    <property type="protein sequence ID" value="RRT49760.1"/>
    <property type="molecule type" value="Genomic_DNA"/>
</dbReference>
<sequence length="82" mass="9079">MLVHLPWEHRRTRSIYLPKKKKNKVYLVGMAMGFAVRSFVTPPASSDVDEKGDTTAVSHFAALQTNASKHPLAALAHCDEGF</sequence>
<evidence type="ECO:0000313" key="2">
    <source>
        <dbReference type="Proteomes" id="UP000287651"/>
    </source>
</evidence>
<gene>
    <name evidence="1" type="ORF">B296_00052162</name>
</gene>
<dbReference type="AlphaFoldDB" id="A0A426YDJ3"/>
<protein>
    <submittedName>
        <fullName evidence="1">Uncharacterized protein</fullName>
    </submittedName>
</protein>
<accession>A0A426YDJ3</accession>
<evidence type="ECO:0000313" key="1">
    <source>
        <dbReference type="EMBL" id="RRT49760.1"/>
    </source>
</evidence>
<proteinExistence type="predicted"/>
<name>A0A426YDJ3_ENSVE</name>
<comment type="caution">
    <text evidence="1">The sequence shown here is derived from an EMBL/GenBank/DDBJ whole genome shotgun (WGS) entry which is preliminary data.</text>
</comment>
<organism evidence="1 2">
    <name type="scientific">Ensete ventricosum</name>
    <name type="common">Abyssinian banana</name>
    <name type="synonym">Musa ensete</name>
    <dbReference type="NCBI Taxonomy" id="4639"/>
    <lineage>
        <taxon>Eukaryota</taxon>
        <taxon>Viridiplantae</taxon>
        <taxon>Streptophyta</taxon>
        <taxon>Embryophyta</taxon>
        <taxon>Tracheophyta</taxon>
        <taxon>Spermatophyta</taxon>
        <taxon>Magnoliopsida</taxon>
        <taxon>Liliopsida</taxon>
        <taxon>Zingiberales</taxon>
        <taxon>Musaceae</taxon>
        <taxon>Ensete</taxon>
    </lineage>
</organism>